<reference evidence="1 2" key="1">
    <citation type="submission" date="2016-10" db="EMBL/GenBank/DDBJ databases">
        <authorList>
            <person name="Varghese N."/>
            <person name="Submissions S."/>
        </authorList>
    </citation>
    <scope>NUCLEOTIDE SEQUENCE [LARGE SCALE GENOMIC DNA]</scope>
    <source>
        <strain evidence="2">DSM 19823 / KCTC 23066 / CCTCC M 208030 / D25</strain>
    </source>
</reference>
<dbReference type="RefSeq" id="WP_041892436.1">
    <property type="nucleotide sequence ID" value="NZ_CP010817.1"/>
</dbReference>
<dbReference type="Proteomes" id="UP000183496">
    <property type="component" value="Unassembled WGS sequence"/>
</dbReference>
<keyword evidence="2" id="KW-1185">Reference proteome</keyword>
<evidence type="ECO:0000313" key="1">
    <source>
        <dbReference type="EMBL" id="SER62418.1"/>
    </source>
</evidence>
<gene>
    <name evidence="1" type="ORF">SAMN04488089_1226</name>
</gene>
<proteinExistence type="predicted"/>
<dbReference type="KEGG" id="mpw:MPR_2165"/>
<comment type="caution">
    <text evidence="1">The sequence shown here is derived from an EMBL/GenBank/DDBJ whole genome shotgun (WGS) entry which is preliminary data.</text>
</comment>
<sequence>MQKTKPLVNKHYFKFILLLLILIAFKPLYGQKITVREVLVLDTDKELLNSSTEWFSFNKNKEKWQYKNSSDNFYFDLIQEVNLDEIPKNHKVISLNQFNLDIEEQYRQIHKENYQEELWKNMFSYKRNFRYSNLYIKLNKENSIKYYKVNFDYQWSSH</sequence>
<name>A0AAJ5BFG2_MYRPR</name>
<dbReference type="AlphaFoldDB" id="A0AAJ5BFG2"/>
<accession>A0AAJ5BFG2</accession>
<protein>
    <submittedName>
        <fullName evidence="1">Uncharacterized protein</fullName>
    </submittedName>
</protein>
<organism evidence="1 2">
    <name type="scientific">Myroides profundi</name>
    <dbReference type="NCBI Taxonomy" id="480520"/>
    <lineage>
        <taxon>Bacteria</taxon>
        <taxon>Pseudomonadati</taxon>
        <taxon>Bacteroidota</taxon>
        <taxon>Flavobacteriia</taxon>
        <taxon>Flavobacteriales</taxon>
        <taxon>Flavobacteriaceae</taxon>
        <taxon>Myroides</taxon>
    </lineage>
</organism>
<dbReference type="EMBL" id="FOFY01000022">
    <property type="protein sequence ID" value="SER62418.1"/>
    <property type="molecule type" value="Genomic_DNA"/>
</dbReference>
<evidence type="ECO:0000313" key="2">
    <source>
        <dbReference type="Proteomes" id="UP000183496"/>
    </source>
</evidence>